<dbReference type="Pfam" id="PF22116">
    <property type="entry name" value="DUF6944"/>
    <property type="match status" value="1"/>
</dbReference>
<protein>
    <submittedName>
        <fullName evidence="2">Uncharacterized protein</fullName>
    </submittedName>
</protein>
<gene>
    <name evidence="2" type="ORF">JOC83_000904</name>
</gene>
<evidence type="ECO:0000313" key="3">
    <source>
        <dbReference type="Proteomes" id="UP000809829"/>
    </source>
</evidence>
<comment type="caution">
    <text evidence="2">The sequence shown here is derived from an EMBL/GenBank/DDBJ whole genome shotgun (WGS) entry which is preliminary data.</text>
</comment>
<dbReference type="Proteomes" id="UP000809829">
    <property type="component" value="Unassembled WGS sequence"/>
</dbReference>
<accession>A0ABS2QS83</accession>
<evidence type="ECO:0000256" key="1">
    <source>
        <dbReference type="SAM" id="MobiDB-lite"/>
    </source>
</evidence>
<feature type="region of interest" description="Disordered" evidence="1">
    <location>
        <begin position="180"/>
        <end position="202"/>
    </location>
</feature>
<dbReference type="RefSeq" id="WP_205184335.1">
    <property type="nucleotide sequence ID" value="NZ_JAFBFC010000001.1"/>
</dbReference>
<feature type="compositionally biased region" description="Basic and acidic residues" evidence="1">
    <location>
        <begin position="192"/>
        <end position="201"/>
    </location>
</feature>
<proteinExistence type="predicted"/>
<dbReference type="InterPro" id="IPR054224">
    <property type="entry name" value="DUF6944"/>
</dbReference>
<evidence type="ECO:0000313" key="2">
    <source>
        <dbReference type="EMBL" id="MBM7702078.1"/>
    </source>
</evidence>
<reference evidence="2 3" key="1">
    <citation type="submission" date="2021-01" db="EMBL/GenBank/DDBJ databases">
        <title>Genomic Encyclopedia of Type Strains, Phase IV (KMG-IV): sequencing the most valuable type-strain genomes for metagenomic binning, comparative biology and taxonomic classification.</title>
        <authorList>
            <person name="Goeker M."/>
        </authorList>
    </citation>
    <scope>NUCLEOTIDE SEQUENCE [LARGE SCALE GENOMIC DNA]</scope>
    <source>
        <strain evidence="2 3">DSM 104297</strain>
    </source>
</reference>
<dbReference type="EMBL" id="JAFBFC010000001">
    <property type="protein sequence ID" value="MBM7702078.1"/>
    <property type="molecule type" value="Genomic_DNA"/>
</dbReference>
<organism evidence="2 3">
    <name type="scientific">Priestia iocasae</name>
    <dbReference type="NCBI Taxonomy" id="2291674"/>
    <lineage>
        <taxon>Bacteria</taxon>
        <taxon>Bacillati</taxon>
        <taxon>Bacillota</taxon>
        <taxon>Bacilli</taxon>
        <taxon>Bacillales</taxon>
        <taxon>Bacillaceae</taxon>
        <taxon>Priestia</taxon>
    </lineage>
</organism>
<keyword evidence="3" id="KW-1185">Reference proteome</keyword>
<name>A0ABS2QS83_9BACI</name>
<sequence length="208" mass="22358">MGQYELLGAWITATGNVTAAIGATRELMKSSRENEQIIILGNGLQALGSSLQINEPPGEILESLGSKVQITGNLSVIAGVIGGQREELIEYDILIVIGDSLQGIGAGLEVINDLQNVDTNQPIFLEVVGNSLQSIGAFIQALSGAYQLGNEQRIFEIIGVTGSWIQATGAVIEAFKEAIRPHSPKQQEQNPEESKSEKEQDAYLYCKF</sequence>